<dbReference type="Proteomes" id="UP001222377">
    <property type="component" value="Unassembled WGS sequence"/>
</dbReference>
<evidence type="ECO:0000313" key="3">
    <source>
        <dbReference type="Proteomes" id="UP001222377"/>
    </source>
</evidence>
<feature type="coiled-coil region" evidence="1">
    <location>
        <begin position="24"/>
        <end position="51"/>
    </location>
</feature>
<comment type="caution">
    <text evidence="2">The sequence shown here is derived from an EMBL/GenBank/DDBJ whole genome shotgun (WGS) entry which is preliminary data.</text>
</comment>
<organism evidence="2 3">
    <name type="scientific">Bacillus amyloliquefaciens</name>
    <name type="common">Bacillus velezensis</name>
    <dbReference type="NCBI Taxonomy" id="1390"/>
    <lineage>
        <taxon>Bacteria</taxon>
        <taxon>Bacillati</taxon>
        <taxon>Bacillota</taxon>
        <taxon>Bacilli</taxon>
        <taxon>Bacillales</taxon>
        <taxon>Bacillaceae</taxon>
        <taxon>Bacillus</taxon>
        <taxon>Bacillus amyloliquefaciens group</taxon>
    </lineage>
</organism>
<dbReference type="EMBL" id="JARKHX010000002">
    <property type="protein sequence ID" value="MDF4193547.1"/>
    <property type="molecule type" value="Genomic_DNA"/>
</dbReference>
<evidence type="ECO:0000256" key="1">
    <source>
        <dbReference type="SAM" id="Coils"/>
    </source>
</evidence>
<dbReference type="RefSeq" id="WP_229154584.1">
    <property type="nucleotide sequence ID" value="NZ_CP029069.1"/>
</dbReference>
<reference evidence="2" key="1">
    <citation type="submission" date="2023-02" db="EMBL/GenBank/DDBJ databases">
        <title>Draft Whole-Genome Sequences of Bacillus Strains of Potential Probiotic for Poultry.</title>
        <authorList>
            <person name="Ma L.M."/>
            <person name="Lopez-Guerra N."/>
            <person name="Zhang G."/>
        </authorList>
    </citation>
    <scope>NUCLEOTIDE SEQUENCE</scope>
    <source>
        <strain evidence="2">OSU1013-24</strain>
    </source>
</reference>
<protein>
    <submittedName>
        <fullName evidence="2">DUF1273 domain-containing protein</fullName>
    </submittedName>
</protein>
<evidence type="ECO:0000313" key="2">
    <source>
        <dbReference type="EMBL" id="MDF4193547.1"/>
    </source>
</evidence>
<accession>A0AAP3YD73</accession>
<name>A0AAP3YD73_BACAM</name>
<dbReference type="AlphaFoldDB" id="A0AAP3YD73"/>
<keyword evidence="1" id="KW-0175">Coiled coil</keyword>
<sequence>MIPGIKGVVFSALKNQKMTPKCLLVKAAEQVEDKREEYKEVLLQLNRMLKRAEPHNEWSDRLRHTYEQMKEYALFVQSIEMFLRSSAKKMK</sequence>
<proteinExistence type="predicted"/>
<gene>
    <name evidence="2" type="ORF">PV946_07145</name>
</gene>